<dbReference type="PROSITE" id="PS51257">
    <property type="entry name" value="PROKAR_LIPOPROTEIN"/>
    <property type="match status" value="1"/>
</dbReference>
<comment type="caution">
    <text evidence="3">The sequence shown here is derived from an EMBL/GenBank/DDBJ whole genome shotgun (WGS) entry which is preliminary data.</text>
</comment>
<accession>E2NAD8</accession>
<protein>
    <recommendedName>
        <fullName evidence="5">DUF3823 domain-containing protein</fullName>
    </recommendedName>
</protein>
<evidence type="ECO:0000259" key="1">
    <source>
        <dbReference type="Pfam" id="PF12866"/>
    </source>
</evidence>
<evidence type="ECO:0000313" key="4">
    <source>
        <dbReference type="Proteomes" id="UP000003711"/>
    </source>
</evidence>
<feature type="domain" description="DUF3823" evidence="2">
    <location>
        <begin position="138"/>
        <end position="257"/>
    </location>
</feature>
<dbReference type="HOGENOM" id="CLU_089648_0_0_10"/>
<dbReference type="Pfam" id="PF18003">
    <property type="entry name" value="DUF3823_C"/>
    <property type="match status" value="1"/>
</dbReference>
<gene>
    <name evidence="3" type="ORF">BACCELL_01243</name>
</gene>
<dbReference type="Pfam" id="PF12866">
    <property type="entry name" value="DUF3823"/>
    <property type="match status" value="1"/>
</dbReference>
<feature type="domain" description="DUF3823" evidence="1">
    <location>
        <begin position="43"/>
        <end position="129"/>
    </location>
</feature>
<dbReference type="Proteomes" id="UP000003711">
    <property type="component" value="Unassembled WGS sequence"/>
</dbReference>
<dbReference type="InterPro" id="IPR041186">
    <property type="entry name" value="DUF3823_C"/>
</dbReference>
<organism evidence="3 4">
    <name type="scientific">Bacteroides cellulosilyticus DSM 14838</name>
    <dbReference type="NCBI Taxonomy" id="537012"/>
    <lineage>
        <taxon>Bacteria</taxon>
        <taxon>Pseudomonadati</taxon>
        <taxon>Bacteroidota</taxon>
        <taxon>Bacteroidia</taxon>
        <taxon>Bacteroidales</taxon>
        <taxon>Bacteroidaceae</taxon>
        <taxon>Bacteroides</taxon>
    </lineage>
</organism>
<sequence length="263" mass="29803">MMVINTKLYMDMKKLKHSLLFGVLTLFVTSCMEVDNFDEPDAHFTGRIIDKTTGENILADQGAGRVKIWEKSFSLNPGSQTIPVKQDGTFNNTKLFKGTYDVVPEGAWWPADTIRIGIGKKAVHDFEVTPYLKLIDLKTELVDDSLAISCRLDVPPITAGLPRILDIRPFLSLNQFCGEGNCISYYNDMGSDDEKPYAKNYIAKVRSTWEKLEKLEDGKSKIFSFKVDVKPGYTYFVRVGARVDDTFQKCNYTEIVKVEIPQK</sequence>
<reference evidence="3 4" key="2">
    <citation type="submission" date="2009-01" db="EMBL/GenBank/DDBJ databases">
        <title>Draft genome sequence of Bacteroides cellulosilyticus (DSM 14838).</title>
        <authorList>
            <person name="Sudarsanam P."/>
            <person name="Ley R."/>
            <person name="Guruge J."/>
            <person name="Turnbaugh P.J."/>
            <person name="Mahowald M."/>
            <person name="Liep D."/>
            <person name="Gordon J."/>
        </authorList>
    </citation>
    <scope>NUCLEOTIDE SEQUENCE [LARGE SCALE GENOMIC DNA]</scope>
    <source>
        <strain evidence="3 4">DSM 14838</strain>
    </source>
</reference>
<dbReference type="InterPro" id="IPR024278">
    <property type="entry name" value="DUF3823_N"/>
</dbReference>
<dbReference type="EMBL" id="ACCH01000115">
    <property type="protein sequence ID" value="EEF91112.1"/>
    <property type="molecule type" value="Genomic_DNA"/>
</dbReference>
<name>E2NAD8_9BACE</name>
<evidence type="ECO:0000313" key="3">
    <source>
        <dbReference type="EMBL" id="EEF91112.1"/>
    </source>
</evidence>
<proteinExistence type="predicted"/>
<evidence type="ECO:0008006" key="5">
    <source>
        <dbReference type="Google" id="ProtNLM"/>
    </source>
</evidence>
<dbReference type="Gene3D" id="2.60.40.1120">
    <property type="entry name" value="Carboxypeptidase-like, regulatory domain"/>
    <property type="match status" value="1"/>
</dbReference>
<reference evidence="3 4" key="1">
    <citation type="submission" date="2008-12" db="EMBL/GenBank/DDBJ databases">
        <authorList>
            <person name="Fulton L."/>
            <person name="Clifton S."/>
            <person name="Fulton B."/>
            <person name="Xu J."/>
            <person name="Minx P."/>
            <person name="Pepin K.H."/>
            <person name="Johnson M."/>
            <person name="Bhonagiri V."/>
            <person name="Nash W.E."/>
            <person name="Mardis E.R."/>
            <person name="Wilson R.K."/>
        </authorList>
    </citation>
    <scope>NUCLEOTIDE SEQUENCE [LARGE SCALE GENOMIC DNA]</scope>
    <source>
        <strain evidence="3 4">DSM 14838</strain>
    </source>
</reference>
<dbReference type="AlphaFoldDB" id="E2NAD8"/>
<evidence type="ECO:0000259" key="2">
    <source>
        <dbReference type="Pfam" id="PF18003"/>
    </source>
</evidence>
<dbReference type="Gene3D" id="2.60.40.2060">
    <property type="match status" value="1"/>
</dbReference>